<evidence type="ECO:0000256" key="5">
    <source>
        <dbReference type="ARBA" id="ARBA00022617"/>
    </source>
</evidence>
<evidence type="ECO:0000256" key="1">
    <source>
        <dbReference type="ARBA" id="ARBA00001971"/>
    </source>
</evidence>
<evidence type="ECO:0000256" key="10">
    <source>
        <dbReference type="ARBA" id="ARBA00023004"/>
    </source>
</evidence>
<dbReference type="Gene3D" id="1.10.630.10">
    <property type="entry name" value="Cytochrome P450"/>
    <property type="match status" value="1"/>
</dbReference>
<dbReference type="EMBL" id="JARGDH010000005">
    <property type="protein sequence ID" value="KAL0268095.1"/>
    <property type="molecule type" value="Genomic_DNA"/>
</dbReference>
<dbReference type="InterPro" id="IPR036396">
    <property type="entry name" value="Cyt_P450_sf"/>
</dbReference>
<proteinExistence type="inferred from homology"/>
<keyword evidence="9 14" id="KW-0560">Oxidoreductase</keyword>
<evidence type="ECO:0000313" key="15">
    <source>
        <dbReference type="EMBL" id="KAL0268095.1"/>
    </source>
</evidence>
<evidence type="ECO:0000256" key="9">
    <source>
        <dbReference type="ARBA" id="ARBA00023002"/>
    </source>
</evidence>
<dbReference type="InterPro" id="IPR001128">
    <property type="entry name" value="Cyt_P450"/>
</dbReference>
<keyword evidence="7" id="KW-0256">Endoplasmic reticulum</keyword>
<keyword evidence="10 13" id="KW-0408">Iron</keyword>
<keyword evidence="5 13" id="KW-0349">Heme</keyword>
<dbReference type="SUPFAM" id="SSF48264">
    <property type="entry name" value="Cytochrome P450"/>
    <property type="match status" value="1"/>
</dbReference>
<evidence type="ECO:0000256" key="8">
    <source>
        <dbReference type="ARBA" id="ARBA00022848"/>
    </source>
</evidence>
<evidence type="ECO:0000256" key="2">
    <source>
        <dbReference type="ARBA" id="ARBA00004174"/>
    </source>
</evidence>
<evidence type="ECO:0000256" key="13">
    <source>
        <dbReference type="PIRSR" id="PIRSR602401-1"/>
    </source>
</evidence>
<evidence type="ECO:0000256" key="7">
    <source>
        <dbReference type="ARBA" id="ARBA00022824"/>
    </source>
</evidence>
<evidence type="ECO:0000256" key="6">
    <source>
        <dbReference type="ARBA" id="ARBA00022723"/>
    </source>
</evidence>
<dbReference type="CDD" id="cd11056">
    <property type="entry name" value="CYP6-like"/>
    <property type="match status" value="1"/>
</dbReference>
<comment type="subcellular location">
    <subcellularLocation>
        <location evidence="3">Endoplasmic reticulum membrane</location>
        <topology evidence="3">Peripheral membrane protein</topology>
    </subcellularLocation>
    <subcellularLocation>
        <location evidence="2">Microsome membrane</location>
        <topology evidence="2">Peripheral membrane protein</topology>
    </subcellularLocation>
</comment>
<dbReference type="GO" id="GO:0004497">
    <property type="term" value="F:monooxygenase activity"/>
    <property type="evidence" value="ECO:0007669"/>
    <property type="project" value="UniProtKB-KW"/>
</dbReference>
<dbReference type="GO" id="GO:0005789">
    <property type="term" value="C:endoplasmic reticulum membrane"/>
    <property type="evidence" value="ECO:0007669"/>
    <property type="project" value="UniProtKB-SubCell"/>
</dbReference>
<keyword evidence="8" id="KW-0492">Microsome</keyword>
<dbReference type="PROSITE" id="PS00086">
    <property type="entry name" value="CYTOCHROME_P450"/>
    <property type="match status" value="1"/>
</dbReference>
<organism evidence="15">
    <name type="scientific">Menopon gallinae</name>
    <name type="common">poultry shaft louse</name>
    <dbReference type="NCBI Taxonomy" id="328185"/>
    <lineage>
        <taxon>Eukaryota</taxon>
        <taxon>Metazoa</taxon>
        <taxon>Ecdysozoa</taxon>
        <taxon>Arthropoda</taxon>
        <taxon>Hexapoda</taxon>
        <taxon>Insecta</taxon>
        <taxon>Pterygota</taxon>
        <taxon>Neoptera</taxon>
        <taxon>Paraneoptera</taxon>
        <taxon>Psocodea</taxon>
        <taxon>Troctomorpha</taxon>
        <taxon>Phthiraptera</taxon>
        <taxon>Amblycera</taxon>
        <taxon>Menoponidae</taxon>
        <taxon>Menopon</taxon>
    </lineage>
</organism>
<comment type="caution">
    <text evidence="15">The sequence shown here is derived from an EMBL/GenBank/DDBJ whole genome shotgun (WGS) entry which is preliminary data.</text>
</comment>
<dbReference type="PRINTS" id="PR00385">
    <property type="entry name" value="P450"/>
</dbReference>
<dbReference type="GO" id="GO:0020037">
    <property type="term" value="F:heme binding"/>
    <property type="evidence" value="ECO:0007669"/>
    <property type="project" value="InterPro"/>
</dbReference>
<evidence type="ECO:0000256" key="3">
    <source>
        <dbReference type="ARBA" id="ARBA00004406"/>
    </source>
</evidence>
<keyword evidence="12" id="KW-0472">Membrane</keyword>
<protein>
    <recommendedName>
        <fullName evidence="16">Cytochrome P450</fullName>
    </recommendedName>
</protein>
<name>A0AAW2HEB5_9NEOP</name>
<evidence type="ECO:0000256" key="12">
    <source>
        <dbReference type="ARBA" id="ARBA00023136"/>
    </source>
</evidence>
<reference evidence="15" key="1">
    <citation type="journal article" date="2024" name="Gigascience">
        <title>Chromosome-level genome of the poultry shaft louse Menopon gallinae provides insight into the host-switching and adaptive evolution of parasitic lice.</title>
        <authorList>
            <person name="Xu Y."/>
            <person name="Ma L."/>
            <person name="Liu S."/>
            <person name="Liang Y."/>
            <person name="Liu Q."/>
            <person name="He Z."/>
            <person name="Tian L."/>
            <person name="Duan Y."/>
            <person name="Cai W."/>
            <person name="Li H."/>
            <person name="Song F."/>
        </authorList>
    </citation>
    <scope>NUCLEOTIDE SEQUENCE</scope>
    <source>
        <strain evidence="15">Cailab_2023a</strain>
    </source>
</reference>
<dbReference type="InterPro" id="IPR017972">
    <property type="entry name" value="Cyt_P450_CS"/>
</dbReference>
<dbReference type="Pfam" id="PF00067">
    <property type="entry name" value="p450"/>
    <property type="match status" value="1"/>
</dbReference>
<accession>A0AAW2HEB5</accession>
<evidence type="ECO:0008006" key="16">
    <source>
        <dbReference type="Google" id="ProtNLM"/>
    </source>
</evidence>
<evidence type="ECO:0000256" key="14">
    <source>
        <dbReference type="RuleBase" id="RU000461"/>
    </source>
</evidence>
<evidence type="ECO:0000256" key="4">
    <source>
        <dbReference type="ARBA" id="ARBA00010617"/>
    </source>
</evidence>
<dbReference type="PANTHER" id="PTHR24292">
    <property type="entry name" value="CYTOCHROME P450"/>
    <property type="match status" value="1"/>
</dbReference>
<comment type="cofactor">
    <cofactor evidence="1 13">
        <name>heme</name>
        <dbReference type="ChEBI" id="CHEBI:30413"/>
    </cofactor>
</comment>
<dbReference type="GO" id="GO:0005506">
    <property type="term" value="F:iron ion binding"/>
    <property type="evidence" value="ECO:0007669"/>
    <property type="project" value="InterPro"/>
</dbReference>
<keyword evidence="11 14" id="KW-0503">Monooxygenase</keyword>
<gene>
    <name evidence="15" type="ORF">PYX00_010167</name>
</gene>
<sequence>MLARFTTDVISSCAFGIETKSLDNPDSEFRKYGKRIFENPIRTVLLNIVRNVYPPILTFLQIRVLSKDLTDFFINTVRDTIAYREHNNIMRSDFLQILIQLLKAGKVENVDKSSVVNLSDRELVEKFSLNEAAAQLFVFFLAGFETSSSALTYGLYEFALNPELQKRLQEEIDETMDKLDGQITYEALHEMEYLDMVVQEILRKYPSLGILQRKCTTEYPLPELGFTIEKGTKVFISAKGIQRDPNIYPNPEKFDPQRFAPEEKKKMDPMTYLPFGEGPRNCIGSRFGLMQMKVALVSIFKSYNVEVCEKTPIPLVLSVRGLFPGPIGGMPLIFTMRK</sequence>
<dbReference type="GO" id="GO:0016705">
    <property type="term" value="F:oxidoreductase activity, acting on paired donors, with incorporation or reduction of molecular oxygen"/>
    <property type="evidence" value="ECO:0007669"/>
    <property type="project" value="InterPro"/>
</dbReference>
<dbReference type="PANTHER" id="PTHR24292:SF54">
    <property type="entry name" value="CYP9F3-RELATED"/>
    <property type="match status" value="1"/>
</dbReference>
<dbReference type="InterPro" id="IPR002401">
    <property type="entry name" value="Cyt_P450_E_grp-I"/>
</dbReference>
<dbReference type="FunFam" id="1.10.630.10:FF:000182">
    <property type="entry name" value="Cytochrome P450 3A4"/>
    <property type="match status" value="1"/>
</dbReference>
<feature type="binding site" description="axial binding residue" evidence="13">
    <location>
        <position position="282"/>
    </location>
    <ligand>
        <name>heme</name>
        <dbReference type="ChEBI" id="CHEBI:30413"/>
    </ligand>
    <ligandPart>
        <name>Fe</name>
        <dbReference type="ChEBI" id="CHEBI:18248"/>
    </ligandPart>
</feature>
<keyword evidence="6 13" id="KW-0479">Metal-binding</keyword>
<dbReference type="PRINTS" id="PR00463">
    <property type="entry name" value="EP450I"/>
</dbReference>
<evidence type="ECO:0000256" key="11">
    <source>
        <dbReference type="ARBA" id="ARBA00023033"/>
    </source>
</evidence>
<dbReference type="InterPro" id="IPR050476">
    <property type="entry name" value="Insect_CytP450_Detox"/>
</dbReference>
<comment type="similarity">
    <text evidence="4 14">Belongs to the cytochrome P450 family.</text>
</comment>
<dbReference type="AlphaFoldDB" id="A0AAW2HEB5"/>